<proteinExistence type="predicted"/>
<evidence type="ECO:0008006" key="4">
    <source>
        <dbReference type="Google" id="ProtNLM"/>
    </source>
</evidence>
<gene>
    <name evidence="2" type="ORF">ST44_08800</name>
</gene>
<evidence type="ECO:0000256" key="1">
    <source>
        <dbReference type="SAM" id="Phobius"/>
    </source>
</evidence>
<accession>A0A0D0IYQ2</accession>
<organism evidence="2 3">
    <name type="scientific">Prevotella pectinovora</name>
    <dbReference type="NCBI Taxonomy" id="1602169"/>
    <lineage>
        <taxon>Bacteria</taxon>
        <taxon>Pseudomonadati</taxon>
        <taxon>Bacteroidota</taxon>
        <taxon>Bacteroidia</taxon>
        <taxon>Bacteroidales</taxon>
        <taxon>Prevotellaceae</taxon>
        <taxon>Prevotella</taxon>
    </lineage>
</organism>
<keyword evidence="1" id="KW-0812">Transmembrane</keyword>
<feature type="transmembrane region" description="Helical" evidence="1">
    <location>
        <begin position="40"/>
        <end position="69"/>
    </location>
</feature>
<dbReference type="RefSeq" id="WP_022315859.1">
    <property type="nucleotide sequence ID" value="NZ_DBEXRU010000204.1"/>
</dbReference>
<keyword evidence="3" id="KW-1185">Reference proteome</keyword>
<dbReference type="OrthoDB" id="1093399at2"/>
<dbReference type="AlphaFoldDB" id="A0A0D0IYQ2"/>
<evidence type="ECO:0000313" key="2">
    <source>
        <dbReference type="EMBL" id="KIP61694.1"/>
    </source>
</evidence>
<comment type="caution">
    <text evidence="2">The sequence shown here is derived from an EMBL/GenBank/DDBJ whole genome shotgun (WGS) entry which is preliminary data.</text>
</comment>
<reference evidence="2 3" key="1">
    <citation type="submission" date="2015-01" db="EMBL/GenBank/DDBJ databases">
        <title>Comparative genomics of non-oral Prevotella species.</title>
        <authorList>
            <person name="Accetto T."/>
            <person name="Nograsek B."/>
            <person name="Avgustin G."/>
        </authorList>
    </citation>
    <scope>NUCLEOTIDE SEQUENCE [LARGE SCALE GENOMIC DNA]</scope>
    <source>
        <strain evidence="2 3">P5-119</strain>
    </source>
</reference>
<dbReference type="Proteomes" id="UP000032046">
    <property type="component" value="Unassembled WGS sequence"/>
</dbReference>
<sequence>MFSSDRNIGIIGRLVELARHYFGLQCEYIKLGAIEKSVRLITALVIVAVLALIIIMTLIFFSLAATVWLSDCIGYAGAFCVVGAFYLVAFLLFLLFRKPLVERPLVKFLTDVLMDR</sequence>
<evidence type="ECO:0000313" key="3">
    <source>
        <dbReference type="Proteomes" id="UP000032046"/>
    </source>
</evidence>
<keyword evidence="1" id="KW-1133">Transmembrane helix</keyword>
<feature type="transmembrane region" description="Helical" evidence="1">
    <location>
        <begin position="75"/>
        <end position="96"/>
    </location>
</feature>
<dbReference type="GeneID" id="93483257"/>
<dbReference type="STRING" id="1602171.ST44_08800"/>
<protein>
    <recommendedName>
        <fullName evidence="4">Phage holin family protein</fullName>
    </recommendedName>
</protein>
<name>A0A0D0IYQ2_9BACT</name>
<keyword evidence="1" id="KW-0472">Membrane</keyword>
<dbReference type="EMBL" id="JXQK01000063">
    <property type="protein sequence ID" value="KIP61694.1"/>
    <property type="molecule type" value="Genomic_DNA"/>
</dbReference>